<keyword evidence="13" id="KW-0443">Lipid metabolism</keyword>
<feature type="compositionally biased region" description="Low complexity" evidence="19">
    <location>
        <begin position="19"/>
        <end position="52"/>
    </location>
</feature>
<evidence type="ECO:0000256" key="8">
    <source>
        <dbReference type="ARBA" id="ARBA00022516"/>
    </source>
</evidence>
<reference evidence="20 21" key="1">
    <citation type="submission" date="2019-09" db="EMBL/GenBank/DDBJ databases">
        <authorList>
            <person name="Brejova B."/>
        </authorList>
    </citation>
    <scope>NUCLEOTIDE SEQUENCE [LARGE SCALE GENOMIC DNA]</scope>
</reference>
<evidence type="ECO:0000256" key="15">
    <source>
        <dbReference type="ARBA" id="ARBA00023136"/>
    </source>
</evidence>
<proteinExistence type="inferred from homology"/>
<evidence type="ECO:0000256" key="7">
    <source>
        <dbReference type="ARBA" id="ARBA00018337"/>
    </source>
</evidence>
<evidence type="ECO:0000256" key="3">
    <source>
        <dbReference type="ARBA" id="ARBA00005119"/>
    </source>
</evidence>
<evidence type="ECO:0000256" key="12">
    <source>
        <dbReference type="ARBA" id="ARBA00022842"/>
    </source>
</evidence>
<organism evidence="20 21">
    <name type="scientific">Magnusiomyces paraingens</name>
    <dbReference type="NCBI Taxonomy" id="2606893"/>
    <lineage>
        <taxon>Eukaryota</taxon>
        <taxon>Fungi</taxon>
        <taxon>Dikarya</taxon>
        <taxon>Ascomycota</taxon>
        <taxon>Saccharomycotina</taxon>
        <taxon>Dipodascomycetes</taxon>
        <taxon>Dipodascales</taxon>
        <taxon>Dipodascaceae</taxon>
        <taxon>Magnusiomyces</taxon>
    </lineage>
</organism>
<comment type="pathway">
    <text evidence="3">Phospholipid metabolism; CDP-diacylglycerol biosynthesis; CDP-diacylglycerol from sn-glycerol 3-phosphate: step 3/3.</text>
</comment>
<evidence type="ECO:0000256" key="6">
    <source>
        <dbReference type="ARBA" id="ARBA00012487"/>
    </source>
</evidence>
<evidence type="ECO:0000256" key="10">
    <source>
        <dbReference type="ARBA" id="ARBA00022695"/>
    </source>
</evidence>
<keyword evidence="14" id="KW-0496">Mitochondrion</keyword>
<comment type="cofactor">
    <cofactor evidence="1">
        <name>Mg(2+)</name>
        <dbReference type="ChEBI" id="CHEBI:18420"/>
    </cofactor>
</comment>
<dbReference type="GO" id="GO:0004605">
    <property type="term" value="F:phosphatidate cytidylyltransferase activity"/>
    <property type="evidence" value="ECO:0007669"/>
    <property type="project" value="UniProtKB-EC"/>
</dbReference>
<keyword evidence="17" id="KW-1208">Phospholipid metabolism</keyword>
<evidence type="ECO:0000256" key="14">
    <source>
        <dbReference type="ARBA" id="ARBA00023128"/>
    </source>
</evidence>
<comment type="pathway">
    <text evidence="4">Lipid metabolism.</text>
</comment>
<keyword evidence="11" id="KW-0999">Mitochondrion inner membrane</keyword>
<name>A0A5E8C4T8_9ASCO</name>
<dbReference type="PANTHER" id="PTHR13619:SF0">
    <property type="entry name" value="PHOSPHATIDATE CYTIDYLYLTRANSFERASE, MITOCHONDRIAL"/>
    <property type="match status" value="1"/>
</dbReference>
<keyword evidence="12" id="KW-0460">Magnesium</keyword>
<evidence type="ECO:0000313" key="21">
    <source>
        <dbReference type="Proteomes" id="UP000398389"/>
    </source>
</evidence>
<dbReference type="RefSeq" id="XP_031856778.1">
    <property type="nucleotide sequence ID" value="XM_032000887.1"/>
</dbReference>
<sequence length="480" mass="53654">MLARRIILKNRLAYCRRLSSSSSASTITSTNTTTNTSPTTSPTPPTNKTSQTIPNQNQDQPIIPRVTPVTKKAHFSEPPPEVDNDGLFLSIKSQVQAHKQLSVKQTNLEYLEKNLGKHHQINSFADLPLEFGHNQHIAINNDMRERLRSILWNFNAPIKYAFAYGSGVFTQGAASDASKPQVDLIFGVSYTEHWHSLNMRQNPSHYSSLRWLGSGAVSFVQDKLGSGVYFNPYVEIDGVKIKYGVVNVNTLLHDLSSWNTLYLAGRLHKPVKILRDDPRIRFANQANLISALRTALLLLPESFSELDLYTTLAGISYMGDPRMAFGENPNKVRNIVHNQFVNFRSLYSPILDVLPNVELQSSAKFALESNRDIAVATLRQDMDPKPRGNMVARLPTDFRNKIYLQYSSSPVQDHPMGSKLDQKIAADVAGLQGQVARAIKNTVQWPSFTQSVKGVLTAGVYRSTKYALEKLSKARTAKKD</sequence>
<dbReference type="InterPro" id="IPR015222">
    <property type="entry name" value="Tam41"/>
</dbReference>
<evidence type="ECO:0000256" key="1">
    <source>
        <dbReference type="ARBA" id="ARBA00001946"/>
    </source>
</evidence>
<dbReference type="UniPathway" id="UPA00557">
    <property type="reaction ID" value="UER00614"/>
</dbReference>
<comment type="similarity">
    <text evidence="5">Belongs to the TAM41 family.</text>
</comment>
<dbReference type="EC" id="2.7.7.41" evidence="6"/>
<dbReference type="Proteomes" id="UP000398389">
    <property type="component" value="Unassembled WGS sequence"/>
</dbReference>
<dbReference type="GO" id="GO:0016024">
    <property type="term" value="P:CDP-diacylglycerol biosynthetic process"/>
    <property type="evidence" value="ECO:0007669"/>
    <property type="project" value="UniProtKB-UniPathway"/>
</dbReference>
<evidence type="ECO:0000256" key="11">
    <source>
        <dbReference type="ARBA" id="ARBA00022792"/>
    </source>
</evidence>
<gene>
    <name evidence="20" type="ORF">SAPINGB_P006173</name>
</gene>
<dbReference type="EMBL" id="CABVLU010000005">
    <property type="protein sequence ID" value="VVT58372.1"/>
    <property type="molecule type" value="Genomic_DNA"/>
</dbReference>
<protein>
    <recommendedName>
        <fullName evidence="7">Phosphatidate cytidylyltransferase, mitochondrial</fullName>
        <ecNumber evidence="6">2.7.7.41</ecNumber>
    </recommendedName>
    <alternativeName>
        <fullName evidence="18">CDP-diacylglycerol synthase</fullName>
    </alternativeName>
</protein>
<accession>A0A5E8C4T8</accession>
<evidence type="ECO:0000256" key="13">
    <source>
        <dbReference type="ARBA" id="ARBA00023098"/>
    </source>
</evidence>
<comment type="subcellular location">
    <subcellularLocation>
        <location evidence="2">Mitochondrion inner membrane</location>
        <topology evidence="2">Peripheral membrane protein</topology>
        <orientation evidence="2">Matrix side</orientation>
    </subcellularLocation>
</comment>
<keyword evidence="15" id="KW-0472">Membrane</keyword>
<dbReference type="GO" id="GO:0005743">
    <property type="term" value="C:mitochondrial inner membrane"/>
    <property type="evidence" value="ECO:0007669"/>
    <property type="project" value="UniProtKB-SubCell"/>
</dbReference>
<dbReference type="OrthoDB" id="341477at2759"/>
<dbReference type="GO" id="GO:0032049">
    <property type="term" value="P:cardiolipin biosynthetic process"/>
    <property type="evidence" value="ECO:0007669"/>
    <property type="project" value="InterPro"/>
</dbReference>
<evidence type="ECO:0000256" key="9">
    <source>
        <dbReference type="ARBA" id="ARBA00022679"/>
    </source>
</evidence>
<keyword evidence="9" id="KW-0808">Transferase</keyword>
<dbReference type="GeneID" id="43584987"/>
<keyword evidence="16" id="KW-0594">Phospholipid biosynthesis</keyword>
<evidence type="ECO:0000256" key="2">
    <source>
        <dbReference type="ARBA" id="ARBA00004443"/>
    </source>
</evidence>
<evidence type="ECO:0000256" key="16">
    <source>
        <dbReference type="ARBA" id="ARBA00023209"/>
    </source>
</evidence>
<evidence type="ECO:0000256" key="19">
    <source>
        <dbReference type="SAM" id="MobiDB-lite"/>
    </source>
</evidence>
<evidence type="ECO:0000313" key="20">
    <source>
        <dbReference type="EMBL" id="VVT58372.1"/>
    </source>
</evidence>
<keyword evidence="21" id="KW-1185">Reference proteome</keyword>
<keyword evidence="8" id="KW-0444">Lipid biosynthesis</keyword>
<dbReference type="PANTHER" id="PTHR13619">
    <property type="entry name" value="PHOSPHATIDATE CYTIDYLYLTRANSFERASE, MITOCHONDRIAL"/>
    <property type="match status" value="1"/>
</dbReference>
<keyword evidence="10" id="KW-0548">Nucleotidyltransferase</keyword>
<evidence type="ECO:0000256" key="5">
    <source>
        <dbReference type="ARBA" id="ARBA00005458"/>
    </source>
</evidence>
<evidence type="ECO:0000256" key="4">
    <source>
        <dbReference type="ARBA" id="ARBA00005189"/>
    </source>
</evidence>
<feature type="region of interest" description="Disordered" evidence="19">
    <location>
        <begin position="19"/>
        <end position="63"/>
    </location>
</feature>
<evidence type="ECO:0000256" key="18">
    <source>
        <dbReference type="ARBA" id="ARBA00029893"/>
    </source>
</evidence>
<dbReference type="Pfam" id="PF09139">
    <property type="entry name" value="Tam41_Mmp37"/>
    <property type="match status" value="1"/>
</dbReference>
<evidence type="ECO:0000256" key="17">
    <source>
        <dbReference type="ARBA" id="ARBA00023264"/>
    </source>
</evidence>
<dbReference type="AlphaFoldDB" id="A0A5E8C4T8"/>